<accession>A0A8B7ZHK0</accession>
<dbReference type="OMA" id="KEDEHDK"/>
<dbReference type="AlphaFoldDB" id="A0A8B7ZHK0"/>
<dbReference type="Proteomes" id="UP000694845">
    <property type="component" value="Unplaced"/>
</dbReference>
<dbReference type="OrthoDB" id="9946564at2759"/>
<dbReference type="InterPro" id="IPR034604">
    <property type="entry name" value="SRRP53"/>
</dbReference>
<feature type="compositionally biased region" description="Low complexity" evidence="1">
    <location>
        <begin position="126"/>
        <end position="137"/>
    </location>
</feature>
<proteinExistence type="predicted"/>
<dbReference type="PANTHER" id="PTHR31968:SF4">
    <property type="entry name" value="SERINE_ARGININE-RELATED PROTEIN 53"/>
    <property type="match status" value="1"/>
</dbReference>
<dbReference type="KEGG" id="aplc:110986993"/>
<evidence type="ECO:0000313" key="3">
    <source>
        <dbReference type="RefSeq" id="XP_022105059.1"/>
    </source>
</evidence>
<sequence>MGSHSKKHKKSRHRSRSRSLSSERRHRKSRRRSRSRSRSSSSDSSRSDRRTKSRKHHRRSQSRSQSRSRSPLDHRRGRRSRSRSRDRDRHSNKHRHRSRSRSLSRSKRRSRTRSRTPSRRRRSRSRSASLERSSHGGSRSRHDSKEKTKEFKEDKQSQNLTPSESVKQKMQKALEAAASANDKLKEKGVISATVKQEPLSLAEEQQKQKAIAEIEEDSFKPSTFLSGQSTARPLPAKLTKEQNHDNAIFGSAAVSVAGLNQASFKRNQTIFYKTVNRGELASSLLAKTSKEKMDAWIAKLAKMREEKIKSNPEYFKKFLTIGTDDSWD</sequence>
<feature type="compositionally biased region" description="Basic residues" evidence="1">
    <location>
        <begin position="90"/>
        <end position="125"/>
    </location>
</feature>
<dbReference type="PANTHER" id="PTHR31968">
    <property type="entry name" value="SERINE/ARGININE-RELATED PROTEIN 53"/>
    <property type="match status" value="1"/>
</dbReference>
<feature type="region of interest" description="Disordered" evidence="1">
    <location>
        <begin position="1"/>
        <end position="182"/>
    </location>
</feature>
<feature type="compositionally biased region" description="Basic residues" evidence="1">
    <location>
        <begin position="1"/>
        <end position="17"/>
    </location>
</feature>
<dbReference type="GO" id="GO:0005737">
    <property type="term" value="C:cytoplasm"/>
    <property type="evidence" value="ECO:0007669"/>
    <property type="project" value="TreeGrafter"/>
</dbReference>
<protein>
    <submittedName>
        <fullName evidence="3">Serine/arginine-rich splicing factor 4-like</fullName>
    </submittedName>
</protein>
<dbReference type="GeneID" id="110986993"/>
<dbReference type="GO" id="GO:0000380">
    <property type="term" value="P:alternative mRNA splicing, via spliceosome"/>
    <property type="evidence" value="ECO:0007669"/>
    <property type="project" value="InterPro"/>
</dbReference>
<keyword evidence="2" id="KW-1185">Reference proteome</keyword>
<feature type="compositionally biased region" description="Basic residues" evidence="1">
    <location>
        <begin position="51"/>
        <end position="61"/>
    </location>
</feature>
<dbReference type="RefSeq" id="XP_022105059.1">
    <property type="nucleotide sequence ID" value="XM_022249367.1"/>
</dbReference>
<evidence type="ECO:0000256" key="1">
    <source>
        <dbReference type="SAM" id="MobiDB-lite"/>
    </source>
</evidence>
<gene>
    <name evidence="3" type="primary">LOC110986993</name>
</gene>
<evidence type="ECO:0000313" key="2">
    <source>
        <dbReference type="Proteomes" id="UP000694845"/>
    </source>
</evidence>
<dbReference type="GO" id="GO:0005634">
    <property type="term" value="C:nucleus"/>
    <property type="evidence" value="ECO:0007669"/>
    <property type="project" value="TreeGrafter"/>
</dbReference>
<feature type="compositionally biased region" description="Basic and acidic residues" evidence="1">
    <location>
        <begin position="140"/>
        <end position="156"/>
    </location>
</feature>
<reference evidence="3" key="1">
    <citation type="submission" date="2025-08" db="UniProtKB">
        <authorList>
            <consortium name="RefSeq"/>
        </authorList>
    </citation>
    <scope>IDENTIFICATION</scope>
</reference>
<organism evidence="2 3">
    <name type="scientific">Acanthaster planci</name>
    <name type="common">Crown-of-thorns starfish</name>
    <dbReference type="NCBI Taxonomy" id="133434"/>
    <lineage>
        <taxon>Eukaryota</taxon>
        <taxon>Metazoa</taxon>
        <taxon>Echinodermata</taxon>
        <taxon>Eleutherozoa</taxon>
        <taxon>Asterozoa</taxon>
        <taxon>Asteroidea</taxon>
        <taxon>Valvatacea</taxon>
        <taxon>Valvatida</taxon>
        <taxon>Acanthasteridae</taxon>
        <taxon>Acanthaster</taxon>
    </lineage>
</organism>
<feature type="compositionally biased region" description="Basic residues" evidence="1">
    <location>
        <begin position="24"/>
        <end position="37"/>
    </location>
</feature>
<name>A0A8B7ZHK0_ACAPL</name>